<dbReference type="Gene3D" id="2.30.330.10">
    <property type="entry name" value="SpoA-like"/>
    <property type="match status" value="1"/>
</dbReference>
<keyword evidence="6" id="KW-0145">Chemotaxis</keyword>
<evidence type="ECO:0000256" key="8">
    <source>
        <dbReference type="ARBA" id="ARBA00023136"/>
    </source>
</evidence>
<organism evidence="12 13">
    <name type="scientific">Aureimonas endophytica</name>
    <dbReference type="NCBI Taxonomy" id="2027858"/>
    <lineage>
        <taxon>Bacteria</taxon>
        <taxon>Pseudomonadati</taxon>
        <taxon>Pseudomonadota</taxon>
        <taxon>Alphaproteobacteria</taxon>
        <taxon>Hyphomicrobiales</taxon>
        <taxon>Aurantimonadaceae</taxon>
        <taxon>Aureimonas</taxon>
    </lineage>
</organism>
<dbReference type="GO" id="GO:0009425">
    <property type="term" value="C:bacterial-type flagellum basal body"/>
    <property type="evidence" value="ECO:0007669"/>
    <property type="project" value="UniProtKB-SubCell"/>
</dbReference>
<dbReference type="PANTHER" id="PTHR30034">
    <property type="entry name" value="FLAGELLAR MOTOR SWITCH PROTEIN FLIM"/>
    <property type="match status" value="1"/>
</dbReference>
<keyword evidence="12" id="KW-0969">Cilium</keyword>
<reference evidence="12" key="2">
    <citation type="submission" date="2020-09" db="EMBL/GenBank/DDBJ databases">
        <authorList>
            <person name="Sun Q."/>
            <person name="Zhou Y."/>
        </authorList>
    </citation>
    <scope>NUCLEOTIDE SEQUENCE</scope>
    <source>
        <strain evidence="12">CGMCC 1.15367</strain>
    </source>
</reference>
<name>A0A917A314_9HYPH</name>
<dbReference type="InterPro" id="IPR028976">
    <property type="entry name" value="CheC-like_sf"/>
</dbReference>
<comment type="subcellular location">
    <subcellularLocation>
        <location evidence="1">Bacterial flagellum basal body</location>
    </subcellularLocation>
    <subcellularLocation>
        <location evidence="2">Cell membrane</location>
        <topology evidence="2">Peripheral membrane protein</topology>
    </subcellularLocation>
</comment>
<dbReference type="GO" id="GO:0005886">
    <property type="term" value="C:plasma membrane"/>
    <property type="evidence" value="ECO:0007669"/>
    <property type="project" value="UniProtKB-SubCell"/>
</dbReference>
<dbReference type="PANTHER" id="PTHR30034:SF6">
    <property type="entry name" value="YOP PROTEINS TRANSLOCATION PROTEIN Q"/>
    <property type="match status" value="1"/>
</dbReference>
<keyword evidence="5" id="KW-1003">Cell membrane</keyword>
<dbReference type="InterPro" id="IPR036429">
    <property type="entry name" value="SpoA-like_sf"/>
</dbReference>
<keyword evidence="12" id="KW-0966">Cell projection</keyword>
<comment type="similarity">
    <text evidence="3">Belongs to the FliM family.</text>
</comment>
<evidence type="ECO:0000256" key="10">
    <source>
        <dbReference type="ARBA" id="ARBA00025044"/>
    </source>
</evidence>
<sequence>MSMTAERTIEAQIRSASRIEPHKLPRLKLLGEEWAEAATKDFAEFCGGGLSAEFAGVAPLTIGAGAPEARDAALCLMLRSPQWTEIGFVLGDAMAADLFAEAIFGGPGRSRASAGSMQRALTALDKRLAEKGLATFAEAANPVFAEIAPLDLKSDLFVSTAIPEELDELLPADGRGFIVLTFRLRLGDVSASLRACLPEKAFAMHRRKLATVPERAAPAADETWAKNIQEGLQLADLEVRALLDERQITLGEVSRFAVGQTIVLDATMDSLIVVECEEQRLFRGRMGMTRDAYVVRIEEKIDPTEEFIDDILAD</sequence>
<evidence type="ECO:0000256" key="2">
    <source>
        <dbReference type="ARBA" id="ARBA00004202"/>
    </source>
</evidence>
<evidence type="ECO:0000256" key="5">
    <source>
        <dbReference type="ARBA" id="ARBA00022475"/>
    </source>
</evidence>
<keyword evidence="9" id="KW-0975">Bacterial flagellum</keyword>
<evidence type="ECO:0000256" key="9">
    <source>
        <dbReference type="ARBA" id="ARBA00023143"/>
    </source>
</evidence>
<comment type="caution">
    <text evidence="12">The sequence shown here is derived from an EMBL/GenBank/DDBJ whole genome shotgun (WGS) entry which is preliminary data.</text>
</comment>
<dbReference type="SUPFAM" id="SSF101801">
    <property type="entry name" value="Surface presentation of antigens (SPOA)"/>
    <property type="match status" value="1"/>
</dbReference>
<dbReference type="Proteomes" id="UP000644699">
    <property type="component" value="Unassembled WGS sequence"/>
</dbReference>
<dbReference type="InterPro" id="IPR001543">
    <property type="entry name" value="FliN-like_C"/>
</dbReference>
<keyword evidence="8" id="KW-0472">Membrane</keyword>
<evidence type="ECO:0000256" key="3">
    <source>
        <dbReference type="ARBA" id="ARBA00011049"/>
    </source>
</evidence>
<evidence type="ECO:0000256" key="4">
    <source>
        <dbReference type="ARBA" id="ARBA00021898"/>
    </source>
</evidence>
<gene>
    <name evidence="12" type="ORF">GCM10011390_49060</name>
</gene>
<evidence type="ECO:0000259" key="11">
    <source>
        <dbReference type="Pfam" id="PF01052"/>
    </source>
</evidence>
<dbReference type="EMBL" id="BMIQ01000013">
    <property type="protein sequence ID" value="GGE23862.1"/>
    <property type="molecule type" value="Genomic_DNA"/>
</dbReference>
<keyword evidence="7" id="KW-0283">Flagellar rotation</keyword>
<dbReference type="AlphaFoldDB" id="A0A917A314"/>
<accession>A0A917A314</accession>
<feature type="domain" description="Flagellar motor switch protein FliN-like C-terminal" evidence="11">
    <location>
        <begin position="232"/>
        <end position="301"/>
    </location>
</feature>
<evidence type="ECO:0000256" key="7">
    <source>
        <dbReference type="ARBA" id="ARBA00022779"/>
    </source>
</evidence>
<comment type="function">
    <text evidence="10">FliM is one of three proteins (FliG, FliN, FliM) that forms the rotor-mounted switch complex (C ring), located at the base of the basal body. This complex interacts with the CheY and CheZ chemotaxis proteins, in addition to contacting components of the motor that determine the direction of flagellar rotation.</text>
</comment>
<dbReference type="Gene3D" id="3.40.1550.10">
    <property type="entry name" value="CheC-like"/>
    <property type="match status" value="1"/>
</dbReference>
<keyword evidence="13" id="KW-1185">Reference proteome</keyword>
<protein>
    <recommendedName>
        <fullName evidence="4">Flagellar motor switch protein FliM</fullName>
    </recommendedName>
</protein>
<evidence type="ECO:0000313" key="12">
    <source>
        <dbReference type="EMBL" id="GGE23862.1"/>
    </source>
</evidence>
<dbReference type="GO" id="GO:0071978">
    <property type="term" value="P:bacterial-type flagellum-dependent swarming motility"/>
    <property type="evidence" value="ECO:0007669"/>
    <property type="project" value="TreeGrafter"/>
</dbReference>
<proteinExistence type="inferred from homology"/>
<keyword evidence="12" id="KW-0282">Flagellum</keyword>
<evidence type="ECO:0000313" key="13">
    <source>
        <dbReference type="Proteomes" id="UP000644699"/>
    </source>
</evidence>
<reference evidence="12" key="1">
    <citation type="journal article" date="2014" name="Int. J. Syst. Evol. Microbiol.">
        <title>Complete genome sequence of Corynebacterium casei LMG S-19264T (=DSM 44701T), isolated from a smear-ripened cheese.</title>
        <authorList>
            <consortium name="US DOE Joint Genome Institute (JGI-PGF)"/>
            <person name="Walter F."/>
            <person name="Albersmeier A."/>
            <person name="Kalinowski J."/>
            <person name="Ruckert C."/>
        </authorList>
    </citation>
    <scope>NUCLEOTIDE SEQUENCE</scope>
    <source>
        <strain evidence="12">CGMCC 1.15367</strain>
    </source>
</reference>
<dbReference type="GO" id="GO:0050918">
    <property type="term" value="P:positive chemotaxis"/>
    <property type="evidence" value="ECO:0007669"/>
    <property type="project" value="TreeGrafter"/>
</dbReference>
<evidence type="ECO:0000256" key="1">
    <source>
        <dbReference type="ARBA" id="ARBA00004117"/>
    </source>
</evidence>
<dbReference type="Pfam" id="PF01052">
    <property type="entry name" value="FliMN_C"/>
    <property type="match status" value="1"/>
</dbReference>
<evidence type="ECO:0000256" key="6">
    <source>
        <dbReference type="ARBA" id="ARBA00022500"/>
    </source>
</evidence>